<dbReference type="Pfam" id="PF00535">
    <property type="entry name" value="Glycos_transf_2"/>
    <property type="match status" value="1"/>
</dbReference>
<evidence type="ECO:0000256" key="1">
    <source>
        <dbReference type="SAM" id="Phobius"/>
    </source>
</evidence>
<dbReference type="PANTHER" id="PTHR43179:SF7">
    <property type="entry name" value="RHAMNOSYLTRANSFERASE WBBL"/>
    <property type="match status" value="1"/>
</dbReference>
<evidence type="ECO:0000313" key="3">
    <source>
        <dbReference type="EMBL" id="QDV08224.1"/>
    </source>
</evidence>
<keyword evidence="3" id="KW-0808">Transferase</keyword>
<dbReference type="EC" id="2.4.1.289" evidence="3"/>
<dbReference type="EMBL" id="CP036434">
    <property type="protein sequence ID" value="QDV08224.1"/>
    <property type="molecule type" value="Genomic_DNA"/>
</dbReference>
<dbReference type="InterPro" id="IPR001173">
    <property type="entry name" value="Glyco_trans_2-like"/>
</dbReference>
<keyword evidence="3" id="KW-0328">Glycosyltransferase</keyword>
<organism evidence="3 4">
    <name type="scientific">Saltatorellus ferox</name>
    <dbReference type="NCBI Taxonomy" id="2528018"/>
    <lineage>
        <taxon>Bacteria</taxon>
        <taxon>Pseudomonadati</taxon>
        <taxon>Planctomycetota</taxon>
        <taxon>Planctomycetia</taxon>
        <taxon>Planctomycetia incertae sedis</taxon>
        <taxon>Saltatorellus</taxon>
    </lineage>
</organism>
<keyword evidence="1" id="KW-0472">Membrane</keyword>
<keyword evidence="1" id="KW-1133">Transmembrane helix</keyword>
<dbReference type="Proteomes" id="UP000320390">
    <property type="component" value="Chromosome"/>
</dbReference>
<dbReference type="Gene3D" id="3.90.550.10">
    <property type="entry name" value="Spore Coat Polysaccharide Biosynthesis Protein SpsA, Chain A"/>
    <property type="match status" value="1"/>
</dbReference>
<dbReference type="GO" id="GO:0102096">
    <property type="term" value="F:decaprenyl-N-acetyl-alpha-D-glucosaminyl-pyrophosphate:dTDP-alpha-L-rhamnose rhamnosyltransferase activity"/>
    <property type="evidence" value="ECO:0007669"/>
    <property type="project" value="UniProtKB-EC"/>
</dbReference>
<dbReference type="RefSeq" id="WP_145200483.1">
    <property type="nucleotide sequence ID" value="NZ_CP036434.1"/>
</dbReference>
<evidence type="ECO:0000259" key="2">
    <source>
        <dbReference type="Pfam" id="PF00535"/>
    </source>
</evidence>
<dbReference type="PANTHER" id="PTHR43179">
    <property type="entry name" value="RHAMNOSYLTRANSFERASE WBBL"/>
    <property type="match status" value="1"/>
</dbReference>
<feature type="domain" description="Glycosyltransferase 2-like" evidence="2">
    <location>
        <begin position="24"/>
        <end position="147"/>
    </location>
</feature>
<proteinExistence type="predicted"/>
<gene>
    <name evidence="3" type="primary">wbbL_3</name>
    <name evidence="3" type="ORF">Poly30_37600</name>
</gene>
<keyword evidence="1" id="KW-0812">Transmembrane</keyword>
<name>A0A518EVX7_9BACT</name>
<dbReference type="AlphaFoldDB" id="A0A518EVX7"/>
<feature type="transmembrane region" description="Helical" evidence="1">
    <location>
        <begin position="270"/>
        <end position="292"/>
    </location>
</feature>
<reference evidence="3 4" key="1">
    <citation type="submission" date="2019-02" db="EMBL/GenBank/DDBJ databases">
        <title>Deep-cultivation of Planctomycetes and their phenomic and genomic characterization uncovers novel biology.</title>
        <authorList>
            <person name="Wiegand S."/>
            <person name="Jogler M."/>
            <person name="Boedeker C."/>
            <person name="Pinto D."/>
            <person name="Vollmers J."/>
            <person name="Rivas-Marin E."/>
            <person name="Kohn T."/>
            <person name="Peeters S.H."/>
            <person name="Heuer A."/>
            <person name="Rast P."/>
            <person name="Oberbeckmann S."/>
            <person name="Bunk B."/>
            <person name="Jeske O."/>
            <person name="Meyerdierks A."/>
            <person name="Storesund J.E."/>
            <person name="Kallscheuer N."/>
            <person name="Luecker S."/>
            <person name="Lage O.M."/>
            <person name="Pohl T."/>
            <person name="Merkel B.J."/>
            <person name="Hornburger P."/>
            <person name="Mueller R.-W."/>
            <person name="Bruemmer F."/>
            <person name="Labrenz M."/>
            <person name="Spormann A.M."/>
            <person name="Op den Camp H."/>
            <person name="Overmann J."/>
            <person name="Amann R."/>
            <person name="Jetten M.S.M."/>
            <person name="Mascher T."/>
            <person name="Medema M.H."/>
            <person name="Devos D.P."/>
            <person name="Kaster A.-K."/>
            <person name="Ovreas L."/>
            <person name="Rohde M."/>
            <person name="Galperin M.Y."/>
            <person name="Jogler C."/>
        </authorList>
    </citation>
    <scope>NUCLEOTIDE SEQUENCE [LARGE SCALE GENOMIC DNA]</scope>
    <source>
        <strain evidence="3 4">Poly30</strain>
    </source>
</reference>
<accession>A0A518EVX7</accession>
<protein>
    <submittedName>
        <fullName evidence="3">N-acetylglucosaminyl-diphospho-decaprenol L-rhamnosyltransferase</fullName>
        <ecNumber evidence="3">2.4.1.289</ecNumber>
    </submittedName>
</protein>
<dbReference type="SUPFAM" id="SSF53448">
    <property type="entry name" value="Nucleotide-diphospho-sugar transferases"/>
    <property type="match status" value="1"/>
</dbReference>
<keyword evidence="4" id="KW-1185">Reference proteome</keyword>
<dbReference type="InterPro" id="IPR029044">
    <property type="entry name" value="Nucleotide-diphossugar_trans"/>
</dbReference>
<dbReference type="OrthoDB" id="9771846at2"/>
<evidence type="ECO:0000313" key="4">
    <source>
        <dbReference type="Proteomes" id="UP000320390"/>
    </source>
</evidence>
<sequence>MTGQLVSIEKELSSKGPSGLGRISAVVVNYQGEAYLEACIRSIQAQEIAVDEIIVVENASTDGSLNLLNTSFRDVTVVRMKTNLGACTARNVGMRAAKHRWVLLVDNDVVMEPGVLGRLCEAICENEGAVMAQPRSVFKDDVARIHYDGGDFHYAGLISLHNFGQPRVDAPGQPTEDIDVAISLCLLLDKKEIIDAGAFDESFFILFEDLDLSHRLRLAGKKILKVNDAVVLHDAGTAGISFRKDAGYPGRRVFFHSRNRWLYMTKCFRLWTLIVAGPGILVYEAAWILFSLKGGHLGSWWRGKVAFLKLFREALRKRRTVQKRRVVGDRDLLVGGPLTLSPNLASGGGTAARLLDGVLRGWWAICRWLVV</sequence>